<dbReference type="RefSeq" id="WP_170956217.1">
    <property type="nucleotide sequence ID" value="NZ_OBEL01000008.1"/>
</dbReference>
<keyword evidence="2" id="KW-1185">Reference proteome</keyword>
<sequence>MPDVNQSLVLNSVDDQHRNIIGAQAVSMCCVEFGVMAQAQSYQEALDHLGLQPEEKI</sequence>
<reference evidence="1" key="1">
    <citation type="submission" date="2017-09" db="EMBL/GenBank/DDBJ databases">
        <authorList>
            <person name="Ehlers B."/>
            <person name="Leendertz F.H."/>
        </authorList>
    </citation>
    <scope>NUCLEOTIDE SEQUENCE [LARGE SCALE GENOMIC DNA]</scope>
    <source>
        <strain evidence="1">DSM 18289</strain>
    </source>
</reference>
<protein>
    <submittedName>
        <fullName evidence="1">Uncharacterized protein</fullName>
    </submittedName>
</protein>
<dbReference type="AlphaFoldDB" id="A0A285PI29"/>
<accession>A0A285PI29</accession>
<proteinExistence type="predicted"/>
<organism evidence="1 2">
    <name type="scientific">Cohaesibacter gelatinilyticus</name>
    <dbReference type="NCBI Taxonomy" id="372072"/>
    <lineage>
        <taxon>Bacteria</taxon>
        <taxon>Pseudomonadati</taxon>
        <taxon>Pseudomonadota</taxon>
        <taxon>Alphaproteobacteria</taxon>
        <taxon>Hyphomicrobiales</taxon>
        <taxon>Cohaesibacteraceae</taxon>
    </lineage>
</organism>
<evidence type="ECO:0000313" key="2">
    <source>
        <dbReference type="Proteomes" id="UP000219439"/>
    </source>
</evidence>
<dbReference type="EMBL" id="OBEL01000008">
    <property type="protein sequence ID" value="SNZ21390.1"/>
    <property type="molecule type" value="Genomic_DNA"/>
</dbReference>
<dbReference type="Proteomes" id="UP000219439">
    <property type="component" value="Unassembled WGS sequence"/>
</dbReference>
<evidence type="ECO:0000313" key="1">
    <source>
        <dbReference type="EMBL" id="SNZ21390.1"/>
    </source>
</evidence>
<name>A0A285PI29_9HYPH</name>
<gene>
    <name evidence="1" type="ORF">SAMN06265368_4510</name>
</gene>